<dbReference type="GO" id="GO:0005829">
    <property type="term" value="C:cytosol"/>
    <property type="evidence" value="ECO:0007669"/>
    <property type="project" value="TreeGrafter"/>
</dbReference>
<dbReference type="EMBL" id="CP048104">
    <property type="protein sequence ID" value="QKG83546.1"/>
    <property type="molecule type" value="Genomic_DNA"/>
</dbReference>
<evidence type="ECO:0000313" key="3">
    <source>
        <dbReference type="EMBL" id="QKG83546.1"/>
    </source>
</evidence>
<name>A0A7D4B1F0_9BACL</name>
<protein>
    <recommendedName>
        <fullName evidence="2">Cytokinin riboside 5'-monophosphate phosphoribohydrolase</fullName>
        <ecNumber evidence="2">3.2.2.n1</ecNumber>
    </recommendedName>
</protein>
<dbReference type="AlphaFoldDB" id="A0A7D4B1F0"/>
<dbReference type="PANTHER" id="PTHR31223:SF70">
    <property type="entry name" value="LOG FAMILY PROTEIN YJL055W"/>
    <property type="match status" value="1"/>
</dbReference>
<gene>
    <name evidence="3" type="ORF">GXN76_03030</name>
</gene>
<dbReference type="GO" id="GO:0009691">
    <property type="term" value="P:cytokinin biosynthetic process"/>
    <property type="evidence" value="ECO:0007669"/>
    <property type="project" value="UniProtKB-UniRule"/>
</dbReference>
<dbReference type="Pfam" id="PF03641">
    <property type="entry name" value="Lysine_decarbox"/>
    <property type="match status" value="1"/>
</dbReference>
<evidence type="ECO:0000313" key="4">
    <source>
        <dbReference type="Proteomes" id="UP000503088"/>
    </source>
</evidence>
<dbReference type="PANTHER" id="PTHR31223">
    <property type="entry name" value="LOG FAMILY PROTEIN YJL055W"/>
    <property type="match status" value="1"/>
</dbReference>
<evidence type="ECO:0000256" key="1">
    <source>
        <dbReference type="ARBA" id="ARBA00006763"/>
    </source>
</evidence>
<dbReference type="RefSeq" id="WP_173220387.1">
    <property type="nucleotide sequence ID" value="NZ_CP048104.1"/>
</dbReference>
<sequence>MNRVAVFCGSSSGSVRAYGEGAKELGQALAEAGITLVYGGASVGLMGVVADTVLRHGGQVIGVIPKSLVDHELAHDNLTELHIVDSMHERKALMAELSEGFITMPGGSGTMEEFFEVFTWAQLGFHQKPCGLLNLNGYYTSLIQFFSHMVQEGFMKKEYPSMVLSDTKAKSLLEQMNRYQPPETFKWEEKRKSVLSQEKEVQKNN</sequence>
<dbReference type="SUPFAM" id="SSF102405">
    <property type="entry name" value="MCP/YpsA-like"/>
    <property type="match status" value="1"/>
</dbReference>
<dbReference type="Proteomes" id="UP000503088">
    <property type="component" value="Chromosome"/>
</dbReference>
<keyword evidence="2" id="KW-0203">Cytokinin biosynthesis</keyword>
<dbReference type="Gene3D" id="3.40.50.450">
    <property type="match status" value="1"/>
</dbReference>
<organism evidence="3 4">
    <name type="scientific">Kroppenstedtia pulmonis</name>
    <dbReference type="NCBI Taxonomy" id="1380685"/>
    <lineage>
        <taxon>Bacteria</taxon>
        <taxon>Bacillati</taxon>
        <taxon>Bacillota</taxon>
        <taxon>Bacilli</taxon>
        <taxon>Bacillales</taxon>
        <taxon>Thermoactinomycetaceae</taxon>
        <taxon>Kroppenstedtia</taxon>
    </lineage>
</organism>
<dbReference type="KEGG" id="kpul:GXN76_03030"/>
<accession>A0A7D4B1F0</accession>
<comment type="similarity">
    <text evidence="1 2">Belongs to the LOG family.</text>
</comment>
<evidence type="ECO:0000256" key="2">
    <source>
        <dbReference type="RuleBase" id="RU363015"/>
    </source>
</evidence>
<keyword evidence="2" id="KW-0378">Hydrolase</keyword>
<dbReference type="EC" id="3.2.2.n1" evidence="2"/>
<dbReference type="GO" id="GO:0016799">
    <property type="term" value="F:hydrolase activity, hydrolyzing N-glycosyl compounds"/>
    <property type="evidence" value="ECO:0007669"/>
    <property type="project" value="TreeGrafter"/>
</dbReference>
<dbReference type="InterPro" id="IPR031100">
    <property type="entry name" value="LOG_fam"/>
</dbReference>
<proteinExistence type="inferred from homology"/>
<dbReference type="NCBIfam" id="TIGR00730">
    <property type="entry name" value="Rossman fold protein, TIGR00730 family"/>
    <property type="match status" value="1"/>
</dbReference>
<dbReference type="InterPro" id="IPR005269">
    <property type="entry name" value="LOG"/>
</dbReference>
<reference evidence="3 4" key="1">
    <citation type="submission" date="2020-01" db="EMBL/GenBank/DDBJ databases">
        <authorList>
            <person name="Gulvik C.A."/>
            <person name="Batra D.G."/>
        </authorList>
    </citation>
    <scope>NUCLEOTIDE SEQUENCE [LARGE SCALE GENOMIC DNA]</scope>
    <source>
        <strain evidence="3 4">W9323</strain>
    </source>
</reference>
<keyword evidence="4" id="KW-1185">Reference proteome</keyword>